<evidence type="ECO:0000313" key="5">
    <source>
        <dbReference type="Proteomes" id="UP000472263"/>
    </source>
</evidence>
<dbReference type="InterPro" id="IPR015943">
    <property type="entry name" value="WD40/YVTN_repeat-like_dom_sf"/>
</dbReference>
<dbReference type="PANTHER" id="PTHR44324">
    <property type="entry name" value="WD40 REPEAT DOMAIN 95"/>
    <property type="match status" value="1"/>
</dbReference>
<dbReference type="Gene3D" id="2.130.10.10">
    <property type="entry name" value="YVTN repeat-like/Quinoprotein amine dehydrogenase"/>
    <property type="match status" value="3"/>
</dbReference>
<evidence type="ECO:0000256" key="2">
    <source>
        <dbReference type="ARBA" id="ARBA00022737"/>
    </source>
</evidence>
<dbReference type="GeneTree" id="ENSGT00940000162967"/>
<accession>A0A667X5C0</accession>
<keyword evidence="2" id="KW-0677">Repeat</keyword>
<name>A0A667X5C0_9TELE</name>
<reference evidence="4" key="3">
    <citation type="submission" date="2025-09" db="UniProtKB">
        <authorList>
            <consortium name="Ensembl"/>
        </authorList>
    </citation>
    <scope>IDENTIFICATION</scope>
</reference>
<dbReference type="SMART" id="SM00320">
    <property type="entry name" value="WD40"/>
    <property type="match status" value="5"/>
</dbReference>
<dbReference type="InParanoid" id="A0A667X5C0"/>
<keyword evidence="5" id="KW-1185">Reference proteome</keyword>
<sequence>MIHSATFDLCKRHNLLVTGGMDRLVRMWNPYCPGKPTGVLKGHSAPIFYLCISSEDNRLFPVSMDCTVKIWHIRDQSCLFTANTRASGIDGDISACFYSPSVKSLYIAADYMALLPLKIRPQLHRHVIVSHNEPVMCCGYSEELRQVVSCTEGSVSKILFYTQLICYISVLSAKIILWGQDGCLKIWNFNNGRCLKTLKRDAECRKVCDCTYLKVHRNPYVVSVGWDRKIDIYSDTPEDPHHVQRLQAAWQDDLRKDHKDDMLCIAQCPPSLLATGSHDGEIIVWNVVSGHTQCRFHSPLPPEYQNVQGELILLKFQQKITRLAKTQGDARLYVADQIGYIYIYNMEEFAFGPEQNALPEMPSPIASHVSLFWSSLQIVDNDQVVLTSSTDCTVRLWSAHGEFIGTFGQSEPWNVYISSSWKHPAVPYEILIDPLSLPVHEILNGNTCVSNAISPDKEAEADGEELKVSNGILLMDFFFFFFFFLHYFTTD</sequence>
<keyword evidence="3" id="KW-0812">Transmembrane</keyword>
<dbReference type="Proteomes" id="UP000472263">
    <property type="component" value="Chromosome 13"/>
</dbReference>
<protein>
    <submittedName>
        <fullName evidence="4">WD40 repeat domain 95</fullName>
    </submittedName>
</protein>
<proteinExistence type="predicted"/>
<reference evidence="4" key="1">
    <citation type="submission" date="2019-06" db="EMBL/GenBank/DDBJ databases">
        <authorList>
            <consortium name="Wellcome Sanger Institute Data Sharing"/>
        </authorList>
    </citation>
    <scope>NUCLEOTIDE SEQUENCE [LARGE SCALE GENOMIC DNA]</scope>
</reference>
<organism evidence="4 5">
    <name type="scientific">Myripristis murdjan</name>
    <name type="common">pinecone soldierfish</name>
    <dbReference type="NCBI Taxonomy" id="586833"/>
    <lineage>
        <taxon>Eukaryota</taxon>
        <taxon>Metazoa</taxon>
        <taxon>Chordata</taxon>
        <taxon>Craniata</taxon>
        <taxon>Vertebrata</taxon>
        <taxon>Euteleostomi</taxon>
        <taxon>Actinopterygii</taxon>
        <taxon>Neopterygii</taxon>
        <taxon>Teleostei</taxon>
        <taxon>Neoteleostei</taxon>
        <taxon>Acanthomorphata</taxon>
        <taxon>Holocentriformes</taxon>
        <taxon>Holocentridae</taxon>
        <taxon>Myripristis</taxon>
    </lineage>
</organism>
<evidence type="ECO:0000313" key="4">
    <source>
        <dbReference type="Ensembl" id="ENSMMDP00005013030.1"/>
    </source>
</evidence>
<keyword evidence="3" id="KW-0472">Membrane</keyword>
<keyword evidence="3" id="KW-1133">Transmembrane helix</keyword>
<dbReference type="InterPro" id="IPR036322">
    <property type="entry name" value="WD40_repeat_dom_sf"/>
</dbReference>
<dbReference type="InterPro" id="IPR001680">
    <property type="entry name" value="WD40_rpt"/>
</dbReference>
<keyword evidence="1" id="KW-0853">WD repeat</keyword>
<evidence type="ECO:0000256" key="1">
    <source>
        <dbReference type="ARBA" id="ARBA00022574"/>
    </source>
</evidence>
<dbReference type="InterPro" id="IPR019775">
    <property type="entry name" value="WD40_repeat_CS"/>
</dbReference>
<dbReference type="Pfam" id="PF00400">
    <property type="entry name" value="WD40"/>
    <property type="match status" value="4"/>
</dbReference>
<dbReference type="InterPro" id="IPR051242">
    <property type="entry name" value="WD-EF-hand_domain"/>
</dbReference>
<dbReference type="AlphaFoldDB" id="A0A667X5C0"/>
<dbReference type="InterPro" id="IPR011047">
    <property type="entry name" value="Quinoprotein_ADH-like_sf"/>
</dbReference>
<dbReference type="PANTHER" id="PTHR44324:SF4">
    <property type="entry name" value="WD40 REPEAT DOMAIN 95"/>
    <property type="match status" value="1"/>
</dbReference>
<dbReference type="SUPFAM" id="SSF50978">
    <property type="entry name" value="WD40 repeat-like"/>
    <property type="match status" value="1"/>
</dbReference>
<dbReference type="SUPFAM" id="SSF50998">
    <property type="entry name" value="Quinoprotein alcohol dehydrogenase-like"/>
    <property type="match status" value="1"/>
</dbReference>
<feature type="transmembrane region" description="Helical" evidence="3">
    <location>
        <begin position="471"/>
        <end position="489"/>
    </location>
</feature>
<dbReference type="Ensembl" id="ENSMMDT00005013402.1">
    <property type="protein sequence ID" value="ENSMMDP00005013030.1"/>
    <property type="gene ID" value="ENSMMDG00005006823.1"/>
</dbReference>
<reference evidence="4" key="2">
    <citation type="submission" date="2025-08" db="UniProtKB">
        <authorList>
            <consortium name="Ensembl"/>
        </authorList>
    </citation>
    <scope>IDENTIFICATION</scope>
</reference>
<dbReference type="PROSITE" id="PS00678">
    <property type="entry name" value="WD_REPEATS_1"/>
    <property type="match status" value="1"/>
</dbReference>
<evidence type="ECO:0000256" key="3">
    <source>
        <dbReference type="SAM" id="Phobius"/>
    </source>
</evidence>